<evidence type="ECO:0000313" key="1">
    <source>
        <dbReference type="Proteomes" id="UP000887576"/>
    </source>
</evidence>
<reference evidence="2" key="1">
    <citation type="submission" date="2022-11" db="UniProtKB">
        <authorList>
            <consortium name="WormBaseParasite"/>
        </authorList>
    </citation>
    <scope>IDENTIFICATION</scope>
</reference>
<accession>A0AC34R3Z3</accession>
<dbReference type="Proteomes" id="UP000887576">
    <property type="component" value="Unplaced"/>
</dbReference>
<organism evidence="1 2">
    <name type="scientific">Panagrolaimus sp. JU765</name>
    <dbReference type="NCBI Taxonomy" id="591449"/>
    <lineage>
        <taxon>Eukaryota</taxon>
        <taxon>Metazoa</taxon>
        <taxon>Ecdysozoa</taxon>
        <taxon>Nematoda</taxon>
        <taxon>Chromadorea</taxon>
        <taxon>Rhabditida</taxon>
        <taxon>Tylenchina</taxon>
        <taxon>Panagrolaimomorpha</taxon>
        <taxon>Panagrolaimoidea</taxon>
        <taxon>Panagrolaimidae</taxon>
        <taxon>Panagrolaimus</taxon>
    </lineage>
</organism>
<dbReference type="WBParaSite" id="JU765_v2.g3327.t1">
    <property type="protein sequence ID" value="JU765_v2.g3327.t1"/>
    <property type="gene ID" value="JU765_v2.g3327"/>
</dbReference>
<proteinExistence type="predicted"/>
<name>A0AC34R3Z3_9BILA</name>
<sequence length="143" mass="15584">MNKFCVFFALIGCNLALALPTIGTQQAVAVKGRLLCNGKPYFNAKVKLYDVDTIDLDDLMAEGHSDKLGQFVLSGTETEVTTIDPKVNIYHNCNDEAVECLRKIEIIIPKDFVAQGAAPTKTFDAGILNLSGQFPGETRDCIN</sequence>
<protein>
    <submittedName>
        <fullName evidence="2">Uncharacterized protein</fullName>
    </submittedName>
</protein>
<evidence type="ECO:0000313" key="2">
    <source>
        <dbReference type="WBParaSite" id="JU765_v2.g3327.t1"/>
    </source>
</evidence>